<organism evidence="2 3">
    <name type="scientific">Corchorus capsularis</name>
    <name type="common">Jute</name>
    <dbReference type="NCBI Taxonomy" id="210143"/>
    <lineage>
        <taxon>Eukaryota</taxon>
        <taxon>Viridiplantae</taxon>
        <taxon>Streptophyta</taxon>
        <taxon>Embryophyta</taxon>
        <taxon>Tracheophyta</taxon>
        <taxon>Spermatophyta</taxon>
        <taxon>Magnoliopsida</taxon>
        <taxon>eudicotyledons</taxon>
        <taxon>Gunneridae</taxon>
        <taxon>Pentapetalae</taxon>
        <taxon>rosids</taxon>
        <taxon>malvids</taxon>
        <taxon>Malvales</taxon>
        <taxon>Malvaceae</taxon>
        <taxon>Grewioideae</taxon>
        <taxon>Apeibeae</taxon>
        <taxon>Corchorus</taxon>
    </lineage>
</organism>
<proteinExistence type="predicted"/>
<evidence type="ECO:0000313" key="2">
    <source>
        <dbReference type="EMBL" id="OMO87216.1"/>
    </source>
</evidence>
<sequence length="373" mass="42345">MTSETRNDGLYMSAPGSPRRVSVESLGFFSVPTSPRARRRTLTLLNAESCINGFDNFEFETSRRFTVDEIEVESKCQNQKEDIIPHDHHSRKESLPAMAFADELFSDGKVRPLKLKLPPRLEYSNDDVKQSSALSSPRSPLKLPFQRRSLWNDDFDPFMAALKNVKQEKEKENVGEAKNHRPMSPFKDTNDLSSQQAQAQQQINEMGLILPTTRQSETNSVPNKKMESNESAFLTWLSVSDQNKQMGCQQQVKKSPIKLEEPKGVVFARRARLVRMEAGQSGTRETSSKRQKLKKFLFRSASVGNISSQSSNATRESNSRPNITKKFSFKNMGLTQYNEEKRVSQVTRMTLVQYTPKLLLCMGFGSASAKYVH</sequence>
<feature type="compositionally biased region" description="Basic and acidic residues" evidence="1">
    <location>
        <begin position="167"/>
        <end position="179"/>
    </location>
</feature>
<dbReference type="OrthoDB" id="1000285at2759"/>
<dbReference type="PANTHER" id="PTHR33095:SF47">
    <property type="entry name" value="AR781"/>
    <property type="match status" value="1"/>
</dbReference>
<protein>
    <submittedName>
        <fullName evidence="2">Uncharacterized protein</fullName>
    </submittedName>
</protein>
<dbReference type="PANTHER" id="PTHR33095">
    <property type="entry name" value="OS07G0619500 PROTEIN"/>
    <property type="match status" value="1"/>
</dbReference>
<dbReference type="EMBL" id="AWWV01009257">
    <property type="protein sequence ID" value="OMO87216.1"/>
    <property type="molecule type" value="Genomic_DNA"/>
</dbReference>
<evidence type="ECO:0000313" key="3">
    <source>
        <dbReference type="Proteomes" id="UP000188268"/>
    </source>
</evidence>
<feature type="region of interest" description="Disordered" evidence="1">
    <location>
        <begin position="167"/>
        <end position="190"/>
    </location>
</feature>
<dbReference type="AlphaFoldDB" id="A0A1R3IXB0"/>
<gene>
    <name evidence="2" type="ORF">CCACVL1_09194</name>
</gene>
<dbReference type="OMA" id="WKPNYFK"/>
<evidence type="ECO:0000256" key="1">
    <source>
        <dbReference type="SAM" id="MobiDB-lite"/>
    </source>
</evidence>
<comment type="caution">
    <text evidence="2">The sequence shown here is derived from an EMBL/GenBank/DDBJ whole genome shotgun (WGS) entry which is preliminary data.</text>
</comment>
<accession>A0A1R3IXB0</accession>
<dbReference type="Gramene" id="OMO87216">
    <property type="protein sequence ID" value="OMO87216"/>
    <property type="gene ID" value="CCACVL1_09194"/>
</dbReference>
<name>A0A1R3IXB0_COCAP</name>
<dbReference type="Proteomes" id="UP000188268">
    <property type="component" value="Unassembled WGS sequence"/>
</dbReference>
<reference evidence="2 3" key="1">
    <citation type="submission" date="2013-09" db="EMBL/GenBank/DDBJ databases">
        <title>Corchorus capsularis genome sequencing.</title>
        <authorList>
            <person name="Alam M."/>
            <person name="Haque M.S."/>
            <person name="Islam M.S."/>
            <person name="Emdad E.M."/>
            <person name="Islam M.M."/>
            <person name="Ahmed B."/>
            <person name="Halim A."/>
            <person name="Hossen Q.M.M."/>
            <person name="Hossain M.Z."/>
            <person name="Ahmed R."/>
            <person name="Khan M.M."/>
            <person name="Islam R."/>
            <person name="Rashid M.M."/>
            <person name="Khan S.A."/>
            <person name="Rahman M.S."/>
            <person name="Alam M."/>
        </authorList>
    </citation>
    <scope>NUCLEOTIDE SEQUENCE [LARGE SCALE GENOMIC DNA]</scope>
    <source>
        <strain evidence="3">cv. CVL-1</strain>
        <tissue evidence="2">Whole seedling</tissue>
    </source>
</reference>
<keyword evidence="3" id="KW-1185">Reference proteome</keyword>